<dbReference type="Proteomes" id="UP000584706">
    <property type="component" value="Unassembled WGS sequence"/>
</dbReference>
<evidence type="ECO:0000313" key="2">
    <source>
        <dbReference type="Proteomes" id="UP000584706"/>
    </source>
</evidence>
<gene>
    <name evidence="1" type="ORF">HNP97_001374</name>
</gene>
<proteinExistence type="predicted"/>
<accession>A0A7J9S1Q0</accession>
<protein>
    <submittedName>
        <fullName evidence="1">Uncharacterized protein</fullName>
    </submittedName>
</protein>
<dbReference type="EMBL" id="JACHIQ010000002">
    <property type="protein sequence ID" value="MBB6067864.1"/>
    <property type="molecule type" value="Genomic_DNA"/>
</dbReference>
<dbReference type="AlphaFoldDB" id="A0A7J9S1Q0"/>
<comment type="caution">
    <text evidence="1">The sequence shown here is derived from an EMBL/GenBank/DDBJ whole genome shotgun (WGS) entry which is preliminary data.</text>
</comment>
<dbReference type="RefSeq" id="WP_183546913.1">
    <property type="nucleotide sequence ID" value="NZ_JACHIQ010000002.1"/>
</dbReference>
<name>A0A7J9S1Q0_METMI</name>
<evidence type="ECO:0000313" key="1">
    <source>
        <dbReference type="EMBL" id="MBB6067864.1"/>
    </source>
</evidence>
<organism evidence="1 2">
    <name type="scientific">Methanococcus maripaludis</name>
    <name type="common">Methanococcus deltae</name>
    <dbReference type="NCBI Taxonomy" id="39152"/>
    <lineage>
        <taxon>Archaea</taxon>
        <taxon>Methanobacteriati</taxon>
        <taxon>Methanobacteriota</taxon>
        <taxon>Methanomada group</taxon>
        <taxon>Methanococci</taxon>
        <taxon>Methanococcales</taxon>
        <taxon>Methanococcaceae</taxon>
        <taxon>Methanococcus</taxon>
    </lineage>
</organism>
<reference evidence="1 2" key="1">
    <citation type="submission" date="2020-08" db="EMBL/GenBank/DDBJ databases">
        <title>Genomic Encyclopedia of Type Strains, Phase IV (KMG-V): Genome sequencing to study the core and pangenomes of soil and plant-associated prokaryotes.</title>
        <authorList>
            <person name="Whitman W."/>
        </authorList>
    </citation>
    <scope>NUCLEOTIDE SEQUENCE [LARGE SCALE GENOMIC DNA]</scope>
    <source>
        <strain evidence="1 2">DSM 7078</strain>
    </source>
</reference>
<sequence>MTETSGFFGTNEAVKRTYKSQQMADFIASFLTTGVRALGTNLRVICDGTDRVAHVSAGRAVIEGCWYASDAEVTFTLDEADATYGRIDRIVLRLDKGSTDISAVKLAVLTGTPASTPAPVDLTREGDIYEISLAQVLIPAGSSTIPSGNVTDERADENVCGIMHSSNQETVLDTWAEDIQTEFEAWYQGVQNDVMNSKKVTRRIFLLKRSTMF</sequence>